<evidence type="ECO:0000313" key="1">
    <source>
        <dbReference type="EMBL" id="MUM65069.1"/>
    </source>
</evidence>
<dbReference type="RefSeq" id="WP_155863451.1">
    <property type="nucleotide sequence ID" value="NZ_WFIY01000004.1"/>
</dbReference>
<protein>
    <submittedName>
        <fullName evidence="1">Uncharacterized protein</fullName>
    </submittedName>
</protein>
<organism evidence="1 2">
    <name type="scientific">Acidianus infernus</name>
    <dbReference type="NCBI Taxonomy" id="12915"/>
    <lineage>
        <taxon>Archaea</taxon>
        <taxon>Thermoproteota</taxon>
        <taxon>Thermoprotei</taxon>
        <taxon>Sulfolobales</taxon>
        <taxon>Sulfolobaceae</taxon>
        <taxon>Acidianus</taxon>
    </lineage>
</organism>
<accession>A0A6A9QE53</accession>
<evidence type="ECO:0000313" key="2">
    <source>
        <dbReference type="Proteomes" id="UP000440125"/>
    </source>
</evidence>
<dbReference type="EMBL" id="WFIY01000004">
    <property type="protein sequence ID" value="MUM65069.1"/>
    <property type="molecule type" value="Genomic_DNA"/>
</dbReference>
<name>A0A6A9QE53_ACIIN</name>
<gene>
    <name evidence="1" type="ORF">D1867_07420</name>
</gene>
<sequence length="82" mass="9677">MKLVCLICGTEEKIPLHCGKPMSYIQKGNFRKRDFLKCEICGTELEMPRHCNVPMLYVDEDYMPIYKLSKSEIEELKRIYGE</sequence>
<reference evidence="1 2" key="1">
    <citation type="submission" date="2019-10" db="EMBL/GenBank/DDBJ databases">
        <title>Genome Sequences from Six Type Strain Members of the Archaeal Family Sulfolobaceae: Acidianus ambivalens, Acidianus infernus, Metallosphaera prunae, Stygiolobus azoricus, Sulfolobus metallicus, and Sulfurisphaera ohwakuensis.</title>
        <authorList>
            <person name="Counts J.A."/>
            <person name="Kelly R.M."/>
        </authorList>
    </citation>
    <scope>NUCLEOTIDE SEQUENCE [LARGE SCALE GENOMIC DNA]</scope>
    <source>
        <strain evidence="1 2">DSM 3191</strain>
    </source>
</reference>
<dbReference type="OrthoDB" id="38263at2157"/>
<keyword evidence="2" id="KW-1185">Reference proteome</keyword>
<dbReference type="AlphaFoldDB" id="A0A6A9QE53"/>
<dbReference type="Proteomes" id="UP000440125">
    <property type="component" value="Unassembled WGS sequence"/>
</dbReference>
<proteinExistence type="predicted"/>
<comment type="caution">
    <text evidence="1">The sequence shown here is derived from an EMBL/GenBank/DDBJ whole genome shotgun (WGS) entry which is preliminary data.</text>
</comment>